<feature type="domain" description="Histone deacetylase" evidence="2">
    <location>
        <begin position="27"/>
        <end position="311"/>
    </location>
</feature>
<dbReference type="GO" id="GO:0004407">
    <property type="term" value="F:histone deacetylase activity"/>
    <property type="evidence" value="ECO:0007669"/>
    <property type="project" value="TreeGrafter"/>
</dbReference>
<dbReference type="AlphaFoldDB" id="A0A4R3L0J2"/>
<comment type="caution">
    <text evidence="3">The sequence shown here is derived from an EMBL/GenBank/DDBJ whole genome shotgun (WGS) entry which is preliminary data.</text>
</comment>
<dbReference type="PANTHER" id="PTHR10625">
    <property type="entry name" value="HISTONE DEACETYLASE HDAC1-RELATED"/>
    <property type="match status" value="1"/>
</dbReference>
<dbReference type="InterPro" id="IPR037138">
    <property type="entry name" value="His_deacetylse_dom_sf"/>
</dbReference>
<dbReference type="OrthoDB" id="9808367at2"/>
<dbReference type="SUPFAM" id="SSF52768">
    <property type="entry name" value="Arginase/deacetylase"/>
    <property type="match status" value="1"/>
</dbReference>
<evidence type="ECO:0000313" key="3">
    <source>
        <dbReference type="EMBL" id="TCS92866.1"/>
    </source>
</evidence>
<accession>A0A4R3L0J2</accession>
<evidence type="ECO:0000313" key="4">
    <source>
        <dbReference type="Proteomes" id="UP000294599"/>
    </source>
</evidence>
<dbReference type="InterPro" id="IPR023801">
    <property type="entry name" value="His_deacetylse_dom"/>
</dbReference>
<evidence type="ECO:0000259" key="2">
    <source>
        <dbReference type="Pfam" id="PF00850"/>
    </source>
</evidence>
<proteinExistence type="inferred from homology"/>
<name>A0A4R3L0J2_9GAMM</name>
<dbReference type="Pfam" id="PF00850">
    <property type="entry name" value="Hist_deacetyl"/>
    <property type="match status" value="1"/>
</dbReference>
<dbReference type="PANTHER" id="PTHR10625:SF10">
    <property type="entry name" value="HISTONE DEACETYLASE HDAC1"/>
    <property type="match status" value="1"/>
</dbReference>
<dbReference type="EMBL" id="SMAF01000031">
    <property type="protein sequence ID" value="TCS92866.1"/>
    <property type="molecule type" value="Genomic_DNA"/>
</dbReference>
<dbReference type="InterPro" id="IPR000286">
    <property type="entry name" value="HDACs"/>
</dbReference>
<organism evidence="3 4">
    <name type="scientific">Pseudofulvimonas gallinarii</name>
    <dbReference type="NCBI Taxonomy" id="634155"/>
    <lineage>
        <taxon>Bacteria</taxon>
        <taxon>Pseudomonadati</taxon>
        <taxon>Pseudomonadota</taxon>
        <taxon>Gammaproteobacteria</taxon>
        <taxon>Lysobacterales</taxon>
        <taxon>Rhodanobacteraceae</taxon>
        <taxon>Pseudofulvimonas</taxon>
    </lineage>
</organism>
<evidence type="ECO:0000256" key="1">
    <source>
        <dbReference type="ARBA" id="ARBA00005947"/>
    </source>
</evidence>
<dbReference type="CDD" id="cd11599">
    <property type="entry name" value="HDAC_classII_2"/>
    <property type="match status" value="1"/>
</dbReference>
<dbReference type="Gene3D" id="3.40.800.20">
    <property type="entry name" value="Histone deacetylase domain"/>
    <property type="match status" value="1"/>
</dbReference>
<sequence>MTSTSQPASLVVFTHPACAGHDPVPGHPEQPARLAAVLAAFDSPGLTHCALHEAPRAMRDDLLHAHDRAHVDRVFAAGGTGQYRQLDPDTAMAEGSLEAALRAAGAAVAAVDHVMSGPRSRAFCAVRPPGHHATRATAMGFCLFNNIAIAAARALDVHGLQRVAICDFDVHHGNGSQAVFWNDARVLVASSHQWPLYPGSGRDAENGPHDTIVNAALPAGADGEAFRDAWRSRLLPRVDAFRPQLLLVSAGFDAHRDDPLAGLKLDEAEFGWLTGELVAIADRHSGGRIVSMLEGGYDLAALTASTRAHALALLR</sequence>
<dbReference type="PRINTS" id="PR01270">
    <property type="entry name" value="HDASUPER"/>
</dbReference>
<dbReference type="RefSeq" id="WP_123521569.1">
    <property type="nucleotide sequence ID" value="NZ_JBHLWF010000001.1"/>
</dbReference>
<keyword evidence="4" id="KW-1185">Reference proteome</keyword>
<dbReference type="Proteomes" id="UP000294599">
    <property type="component" value="Unassembled WGS sequence"/>
</dbReference>
<reference evidence="3 4" key="1">
    <citation type="submission" date="2019-03" db="EMBL/GenBank/DDBJ databases">
        <title>Genomic Encyclopedia of Type Strains, Phase IV (KMG-IV): sequencing the most valuable type-strain genomes for metagenomic binning, comparative biology and taxonomic classification.</title>
        <authorList>
            <person name="Goeker M."/>
        </authorList>
    </citation>
    <scope>NUCLEOTIDE SEQUENCE [LARGE SCALE GENOMIC DNA]</scope>
    <source>
        <strain evidence="3 4">DSM 21944</strain>
    </source>
</reference>
<dbReference type="GO" id="GO:0040029">
    <property type="term" value="P:epigenetic regulation of gene expression"/>
    <property type="evidence" value="ECO:0007669"/>
    <property type="project" value="TreeGrafter"/>
</dbReference>
<comment type="similarity">
    <text evidence="1">Belongs to the histone deacetylase family.</text>
</comment>
<gene>
    <name evidence="3" type="ORF">EDC25_13111</name>
</gene>
<protein>
    <submittedName>
        <fullName evidence="3">Acetoin utilization deacetylase AcuC-like enzyme</fullName>
    </submittedName>
</protein>
<dbReference type="InterPro" id="IPR023696">
    <property type="entry name" value="Ureohydrolase_dom_sf"/>
</dbReference>